<dbReference type="Pfam" id="PF15297">
    <property type="entry name" value="CKAP2_C"/>
    <property type="match status" value="1"/>
</dbReference>
<comment type="subcellular location">
    <subcellularLocation>
        <location evidence="1">Cytoplasm</location>
        <location evidence="1">Cytoskeleton</location>
    </subcellularLocation>
</comment>
<proteinExistence type="inferred from homology"/>
<evidence type="ECO:0000256" key="5">
    <source>
        <dbReference type="ARBA" id="ARBA00023212"/>
    </source>
</evidence>
<keyword evidence="8" id="KW-1185">Reference proteome</keyword>
<keyword evidence="3" id="KW-0963">Cytoplasm</keyword>
<accession>A0A6S7IET5</accession>
<evidence type="ECO:0000313" key="7">
    <source>
        <dbReference type="EMBL" id="CAB4017465.1"/>
    </source>
</evidence>
<evidence type="ECO:0000256" key="3">
    <source>
        <dbReference type="ARBA" id="ARBA00022490"/>
    </source>
</evidence>
<comment type="caution">
    <text evidence="7">The sequence shown here is derived from an EMBL/GenBank/DDBJ whole genome shotgun (WGS) entry which is preliminary data.</text>
</comment>
<dbReference type="PANTHER" id="PTHR47078">
    <property type="entry name" value="CYTOSKELETON-ASSOCIATED PROTEIN 2-LIKE"/>
    <property type="match status" value="1"/>
</dbReference>
<sequence>MGELQVLQNKAAKIILDRPLYSSATDALSALKWLDLRRRRNFHRCIHIWNKTPQTPTLSKRGLLKTPVGTTPNQRRKTWCFTEPNNKSTAVRTPCRRRSGILKHGNLTEKQTKRSCSFILRNKDDLTKQIAGLTSSDSFTSHTSNGIMLAVEEEKVLRSLEKCYEMFEENVCTQEEIVFSLDDIQREHPNVLRHALYWICRAKLAENVGDHERVVCMVDQASGFSAQPKELVQKYFDEYKSRKQIEDKKVVESPVQEATFRTPYKTPSRELSKLDGEVFNSSVVRFCLIDSTPARNRRKSASEKRVLTPVRRTTRWERCGITHPKTIEENRITVASLNELSSPIRSTIVYKPNSLLPCQLDEEMRNLANIDES</sequence>
<keyword evidence="4" id="KW-0597">Phosphoprotein</keyword>
<feature type="domain" description="Cytoskeleton-associated protein 2 C-terminal" evidence="6">
    <location>
        <begin position="153"/>
        <end position="246"/>
    </location>
</feature>
<evidence type="ECO:0000313" key="8">
    <source>
        <dbReference type="Proteomes" id="UP001152795"/>
    </source>
</evidence>
<dbReference type="AlphaFoldDB" id="A0A6S7IET5"/>
<evidence type="ECO:0000256" key="4">
    <source>
        <dbReference type="ARBA" id="ARBA00022553"/>
    </source>
</evidence>
<comment type="similarity">
    <text evidence="2">Belongs to the CKAP2 family.</text>
</comment>
<dbReference type="InterPro" id="IPR052855">
    <property type="entry name" value="CKAP2-like"/>
</dbReference>
<dbReference type="GO" id="GO:0005813">
    <property type="term" value="C:centrosome"/>
    <property type="evidence" value="ECO:0007669"/>
    <property type="project" value="TreeGrafter"/>
</dbReference>
<organism evidence="7 8">
    <name type="scientific">Paramuricea clavata</name>
    <name type="common">Red gorgonian</name>
    <name type="synonym">Violescent sea-whip</name>
    <dbReference type="NCBI Taxonomy" id="317549"/>
    <lineage>
        <taxon>Eukaryota</taxon>
        <taxon>Metazoa</taxon>
        <taxon>Cnidaria</taxon>
        <taxon>Anthozoa</taxon>
        <taxon>Octocorallia</taxon>
        <taxon>Malacalcyonacea</taxon>
        <taxon>Plexauridae</taxon>
        <taxon>Paramuricea</taxon>
    </lineage>
</organism>
<dbReference type="GO" id="GO:0072686">
    <property type="term" value="C:mitotic spindle"/>
    <property type="evidence" value="ECO:0007669"/>
    <property type="project" value="TreeGrafter"/>
</dbReference>
<dbReference type="InterPro" id="IPR029197">
    <property type="entry name" value="CKAP2_C"/>
</dbReference>
<dbReference type="EMBL" id="CACRXK020009558">
    <property type="protein sequence ID" value="CAB4017465.1"/>
    <property type="molecule type" value="Genomic_DNA"/>
</dbReference>
<dbReference type="Proteomes" id="UP001152795">
    <property type="component" value="Unassembled WGS sequence"/>
</dbReference>
<gene>
    <name evidence="7" type="ORF">PACLA_8A035673</name>
</gene>
<reference evidence="7" key="1">
    <citation type="submission" date="2020-04" db="EMBL/GenBank/DDBJ databases">
        <authorList>
            <person name="Alioto T."/>
            <person name="Alioto T."/>
            <person name="Gomez Garrido J."/>
        </authorList>
    </citation>
    <scope>NUCLEOTIDE SEQUENCE</scope>
    <source>
        <strain evidence="7">A484AB</strain>
    </source>
</reference>
<keyword evidence="5" id="KW-0206">Cytoskeleton</keyword>
<evidence type="ECO:0000259" key="6">
    <source>
        <dbReference type="Pfam" id="PF15297"/>
    </source>
</evidence>
<dbReference type="PANTHER" id="PTHR47078:SF1">
    <property type="entry name" value="CYTOSKELETON-ASSOCIATED PROTEIN 2-LIKE"/>
    <property type="match status" value="1"/>
</dbReference>
<dbReference type="OrthoDB" id="6288182at2759"/>
<protein>
    <recommendedName>
        <fullName evidence="6">Cytoskeleton-associated protein 2 C-terminal domain-containing protein</fullName>
    </recommendedName>
</protein>
<dbReference type="GO" id="GO:0005829">
    <property type="term" value="C:cytosol"/>
    <property type="evidence" value="ECO:0007669"/>
    <property type="project" value="TreeGrafter"/>
</dbReference>
<name>A0A6S7IET5_PARCT</name>
<evidence type="ECO:0000256" key="1">
    <source>
        <dbReference type="ARBA" id="ARBA00004245"/>
    </source>
</evidence>
<evidence type="ECO:0000256" key="2">
    <source>
        <dbReference type="ARBA" id="ARBA00009468"/>
    </source>
</evidence>